<gene>
    <name evidence="2" type="ORF">HGA02_19455</name>
</gene>
<evidence type="ECO:0000313" key="3">
    <source>
        <dbReference type="Proteomes" id="UP000777774"/>
    </source>
</evidence>
<evidence type="ECO:0000256" key="1">
    <source>
        <dbReference type="SAM" id="MobiDB-lite"/>
    </source>
</evidence>
<evidence type="ECO:0000313" key="2">
    <source>
        <dbReference type="EMBL" id="NKY41614.1"/>
    </source>
</evidence>
<keyword evidence="3" id="KW-1185">Reference proteome</keyword>
<proteinExistence type="predicted"/>
<protein>
    <submittedName>
        <fullName evidence="2">Flagellar M-ring protein FliF</fullName>
    </submittedName>
</protein>
<keyword evidence="2" id="KW-0966">Cell projection</keyword>
<feature type="non-terminal residue" evidence="2">
    <location>
        <position position="1"/>
    </location>
</feature>
<keyword evidence="2" id="KW-0969">Cilium</keyword>
<sequence>DDARLALEGLPEDALPELPAGPLPTEPDPVARKRAEITALADEQPEEVADLLRGWLGTATPAGRR</sequence>
<keyword evidence="2" id="KW-0282">Flagellum</keyword>
<name>A0ABX1K6A7_9CELL</name>
<accession>A0ABX1K6A7</accession>
<feature type="region of interest" description="Disordered" evidence="1">
    <location>
        <begin position="1"/>
        <end position="29"/>
    </location>
</feature>
<organism evidence="2 3">
    <name type="scientific">Cellulomonas septica</name>
    <dbReference type="NCBI Taxonomy" id="285080"/>
    <lineage>
        <taxon>Bacteria</taxon>
        <taxon>Bacillati</taxon>
        <taxon>Actinomycetota</taxon>
        <taxon>Actinomycetes</taxon>
        <taxon>Micrococcales</taxon>
        <taxon>Cellulomonadaceae</taxon>
        <taxon>Cellulomonas</taxon>
    </lineage>
</organism>
<dbReference type="EMBL" id="JAAXOY010000816">
    <property type="protein sequence ID" value="NKY41614.1"/>
    <property type="molecule type" value="Genomic_DNA"/>
</dbReference>
<reference evidence="2 3" key="1">
    <citation type="submission" date="2020-04" db="EMBL/GenBank/DDBJ databases">
        <title>MicrobeNet Type strains.</title>
        <authorList>
            <person name="Nicholson A.C."/>
        </authorList>
    </citation>
    <scope>NUCLEOTIDE SEQUENCE [LARGE SCALE GENOMIC DNA]</scope>
    <source>
        <strain evidence="2 3">ATCC BAA-787</strain>
    </source>
</reference>
<dbReference type="Proteomes" id="UP000777774">
    <property type="component" value="Unassembled WGS sequence"/>
</dbReference>
<comment type="caution">
    <text evidence="2">The sequence shown here is derived from an EMBL/GenBank/DDBJ whole genome shotgun (WGS) entry which is preliminary data.</text>
</comment>